<protein>
    <submittedName>
        <fullName evidence="4">DUF4880 domain-containing protein</fullName>
    </submittedName>
</protein>
<feature type="transmembrane region" description="Helical" evidence="2">
    <location>
        <begin position="100"/>
        <end position="122"/>
    </location>
</feature>
<sequence length="146" mass="15967">MSSFDSGANDHRRRPVGHGKVTPEIAAEAAAWMASLHGPDRCTDMEDEFRSWLKQSEVHREVFEKMTDIWQAIPGTQAAITYAQARERAKRDARRARNLAWRWAGSAAVGLLAAAAVLVLPAEGSTLGSPLFGLVRSLRSGRETPA</sequence>
<evidence type="ECO:0000313" key="5">
    <source>
        <dbReference type="Proteomes" id="UP001606210"/>
    </source>
</evidence>
<keyword evidence="2" id="KW-1133">Transmembrane helix</keyword>
<reference evidence="4 5" key="1">
    <citation type="submission" date="2024-08" db="EMBL/GenBank/DDBJ databases">
        <authorList>
            <person name="Lu H."/>
        </authorList>
    </citation>
    <scope>NUCLEOTIDE SEQUENCE [LARGE SCALE GENOMIC DNA]</scope>
    <source>
        <strain evidence="4 5">LYH14W</strain>
    </source>
</reference>
<dbReference type="InterPro" id="IPR032623">
    <property type="entry name" value="FecR_N"/>
</dbReference>
<proteinExistence type="predicted"/>
<evidence type="ECO:0000259" key="3">
    <source>
        <dbReference type="Pfam" id="PF16220"/>
    </source>
</evidence>
<gene>
    <name evidence="4" type="ORF">ACG00Y_23330</name>
</gene>
<name>A0ABW7FCB9_9BURK</name>
<dbReference type="EMBL" id="JBIGHV010000010">
    <property type="protein sequence ID" value="MFG6432867.1"/>
    <property type="molecule type" value="Genomic_DNA"/>
</dbReference>
<dbReference type="Pfam" id="PF16220">
    <property type="entry name" value="DUF4880"/>
    <property type="match status" value="1"/>
</dbReference>
<keyword evidence="5" id="KW-1185">Reference proteome</keyword>
<evidence type="ECO:0000313" key="4">
    <source>
        <dbReference type="EMBL" id="MFG6432867.1"/>
    </source>
</evidence>
<keyword evidence="2" id="KW-0472">Membrane</keyword>
<dbReference type="RefSeq" id="WP_394483081.1">
    <property type="nucleotide sequence ID" value="NZ_JBIGHV010000010.1"/>
</dbReference>
<keyword evidence="2" id="KW-0812">Transmembrane</keyword>
<dbReference type="Proteomes" id="UP001606210">
    <property type="component" value="Unassembled WGS sequence"/>
</dbReference>
<organism evidence="4 5">
    <name type="scientific">Pelomonas parva</name>
    <dbReference type="NCBI Taxonomy" id="3299032"/>
    <lineage>
        <taxon>Bacteria</taxon>
        <taxon>Pseudomonadati</taxon>
        <taxon>Pseudomonadota</taxon>
        <taxon>Betaproteobacteria</taxon>
        <taxon>Burkholderiales</taxon>
        <taxon>Sphaerotilaceae</taxon>
        <taxon>Roseateles</taxon>
    </lineage>
</organism>
<evidence type="ECO:0000256" key="2">
    <source>
        <dbReference type="SAM" id="Phobius"/>
    </source>
</evidence>
<feature type="domain" description="FecR N-terminal" evidence="3">
    <location>
        <begin position="28"/>
        <end position="67"/>
    </location>
</feature>
<feature type="region of interest" description="Disordered" evidence="1">
    <location>
        <begin position="1"/>
        <end position="20"/>
    </location>
</feature>
<accession>A0ABW7FCB9</accession>
<evidence type="ECO:0000256" key="1">
    <source>
        <dbReference type="SAM" id="MobiDB-lite"/>
    </source>
</evidence>
<comment type="caution">
    <text evidence="4">The sequence shown here is derived from an EMBL/GenBank/DDBJ whole genome shotgun (WGS) entry which is preliminary data.</text>
</comment>